<dbReference type="Pfam" id="PF01048">
    <property type="entry name" value="PNP_UDP_1"/>
    <property type="match status" value="1"/>
</dbReference>
<protein>
    <submittedName>
        <fullName evidence="4">5'-methylthioadenosine phosphorylase</fullName>
    </submittedName>
</protein>
<dbReference type="PANTHER" id="PTHR42679">
    <property type="entry name" value="S-METHYL-5'-THIOADENOSINE PHOSPHORYLASE"/>
    <property type="match status" value="1"/>
</dbReference>
<dbReference type="AlphaFoldDB" id="A0A0V7ZIX1"/>
<dbReference type="GO" id="GO:0019509">
    <property type="term" value="P:L-methionine salvage from methylthioadenosine"/>
    <property type="evidence" value="ECO:0007669"/>
    <property type="project" value="TreeGrafter"/>
</dbReference>
<dbReference type="GO" id="GO:0009116">
    <property type="term" value="P:nucleoside metabolic process"/>
    <property type="evidence" value="ECO:0007669"/>
    <property type="project" value="InterPro"/>
</dbReference>
<accession>A0A0V7ZIX1</accession>
<sequence length="265" mass="29462">MKSVAVIVGSAFTEELHADLELSHQEIITPWGKQELYQITNLHRPAYLLFRHGIPHQILPNQINYRAQARALKEVNCGALMVTSSVGILDAKLPLYSPLLVTDLIMLENRLPDGSTCTMFVTPEAQQGHLVLNEGLFSKTLTQQVYNLAPDLISSMEKEVIFAYVGGPRGKTAAENRMWYQLGASVNSMTLAPEVVLANELEIPCVGLVVGHKYSLPGKETSEDHQGVKESLVNSRSSMEKIIIEFLKKASEVPFKNQIFRFADK</sequence>
<dbReference type="OrthoDB" id="1523230at2"/>
<evidence type="ECO:0000256" key="1">
    <source>
        <dbReference type="ARBA" id="ARBA00022676"/>
    </source>
</evidence>
<dbReference type="GO" id="GO:0017061">
    <property type="term" value="F:S-methyl-5-thioadenosine phosphorylase activity"/>
    <property type="evidence" value="ECO:0007669"/>
    <property type="project" value="InterPro"/>
</dbReference>
<evidence type="ECO:0000313" key="4">
    <source>
        <dbReference type="EMBL" id="KST64434.1"/>
    </source>
</evidence>
<evidence type="ECO:0000313" key="5">
    <source>
        <dbReference type="Proteomes" id="UP000053372"/>
    </source>
</evidence>
<dbReference type="Proteomes" id="UP000053372">
    <property type="component" value="Unassembled WGS sequence"/>
</dbReference>
<dbReference type="SUPFAM" id="SSF53167">
    <property type="entry name" value="Purine and uridine phosphorylases"/>
    <property type="match status" value="1"/>
</dbReference>
<dbReference type="RefSeq" id="WP_027843617.1">
    <property type="nucleotide sequence ID" value="NZ_LMTZ01000122.1"/>
</dbReference>
<dbReference type="EMBL" id="LMTZ01000122">
    <property type="protein sequence ID" value="KST64434.1"/>
    <property type="molecule type" value="Genomic_DNA"/>
</dbReference>
<reference evidence="4 5" key="1">
    <citation type="journal article" date="2015" name="Genome Announc.">
        <title>Draft Genome of the Euendolithic (true boring) Cyanobacterium Mastigocoleus testarum strain BC008.</title>
        <authorList>
            <person name="Guida B.S."/>
            <person name="Garcia-Pichel F."/>
        </authorList>
    </citation>
    <scope>NUCLEOTIDE SEQUENCE [LARGE SCALE GENOMIC DNA]</scope>
    <source>
        <strain evidence="4 5">BC008</strain>
    </source>
</reference>
<evidence type="ECO:0000259" key="3">
    <source>
        <dbReference type="Pfam" id="PF01048"/>
    </source>
</evidence>
<dbReference type="InterPro" id="IPR010044">
    <property type="entry name" value="MTAP"/>
</dbReference>
<name>A0A0V7ZIX1_9CYAN</name>
<organism evidence="4 5">
    <name type="scientific">Mastigocoleus testarum BC008</name>
    <dbReference type="NCBI Taxonomy" id="371196"/>
    <lineage>
        <taxon>Bacteria</taxon>
        <taxon>Bacillati</taxon>
        <taxon>Cyanobacteriota</taxon>
        <taxon>Cyanophyceae</taxon>
        <taxon>Nostocales</taxon>
        <taxon>Hapalosiphonaceae</taxon>
        <taxon>Mastigocoleus</taxon>
    </lineage>
</organism>
<proteinExistence type="predicted"/>
<dbReference type="Gene3D" id="3.40.50.1580">
    <property type="entry name" value="Nucleoside phosphorylase domain"/>
    <property type="match status" value="1"/>
</dbReference>
<evidence type="ECO:0000256" key="2">
    <source>
        <dbReference type="ARBA" id="ARBA00022679"/>
    </source>
</evidence>
<keyword evidence="5" id="KW-1185">Reference proteome</keyword>
<dbReference type="InterPro" id="IPR000845">
    <property type="entry name" value="Nucleoside_phosphorylase_d"/>
</dbReference>
<keyword evidence="1" id="KW-0328">Glycosyltransferase</keyword>
<dbReference type="InterPro" id="IPR035994">
    <property type="entry name" value="Nucleoside_phosphorylase_sf"/>
</dbReference>
<dbReference type="GO" id="GO:0005829">
    <property type="term" value="C:cytosol"/>
    <property type="evidence" value="ECO:0007669"/>
    <property type="project" value="TreeGrafter"/>
</dbReference>
<gene>
    <name evidence="4" type="ORF">BC008_17535</name>
</gene>
<feature type="domain" description="Nucleoside phosphorylase" evidence="3">
    <location>
        <begin position="4"/>
        <end position="248"/>
    </location>
</feature>
<comment type="caution">
    <text evidence="4">The sequence shown here is derived from an EMBL/GenBank/DDBJ whole genome shotgun (WGS) entry which is preliminary data.</text>
</comment>
<dbReference type="PANTHER" id="PTHR42679:SF2">
    <property type="entry name" value="S-METHYL-5'-THIOADENOSINE PHOSPHORYLASE"/>
    <property type="match status" value="1"/>
</dbReference>
<keyword evidence="2" id="KW-0808">Transferase</keyword>